<dbReference type="EMBL" id="JAHHZF010000012">
    <property type="protein sequence ID" value="MBT9292141.1"/>
    <property type="molecule type" value="Genomic_DNA"/>
</dbReference>
<name>A0A947D725_9HYPH</name>
<keyword evidence="3" id="KW-1185">Reference proteome</keyword>
<organism evidence="2 3">
    <name type="scientific">Prosthecodimorpha staleyi</name>
    <dbReference type="NCBI Taxonomy" id="2840188"/>
    <lineage>
        <taxon>Bacteria</taxon>
        <taxon>Pseudomonadati</taxon>
        <taxon>Pseudomonadota</taxon>
        <taxon>Alphaproteobacteria</taxon>
        <taxon>Hyphomicrobiales</taxon>
        <taxon>Ancalomicrobiaceae</taxon>
        <taxon>Prosthecodimorpha</taxon>
    </lineage>
</organism>
<dbReference type="Proteomes" id="UP000766595">
    <property type="component" value="Unassembled WGS sequence"/>
</dbReference>
<reference evidence="2 3" key="1">
    <citation type="submission" date="2021-06" db="EMBL/GenBank/DDBJ databases">
        <authorList>
            <person name="Grouzdev D.S."/>
            <person name="Koziaeva V."/>
        </authorList>
    </citation>
    <scope>NUCLEOTIDE SEQUENCE [LARGE SCALE GENOMIC DNA]</scope>
    <source>
        <strain evidence="2 3">22</strain>
    </source>
</reference>
<protein>
    <submittedName>
        <fullName evidence="2">DUF1638 domain-containing protein</fullName>
    </submittedName>
</protein>
<evidence type="ECO:0000313" key="2">
    <source>
        <dbReference type="EMBL" id="MBT9292141.1"/>
    </source>
</evidence>
<dbReference type="InterPro" id="IPR012437">
    <property type="entry name" value="DUF1638"/>
</dbReference>
<evidence type="ECO:0000259" key="1">
    <source>
        <dbReference type="Pfam" id="PF07796"/>
    </source>
</evidence>
<feature type="domain" description="DUF1638" evidence="1">
    <location>
        <begin position="55"/>
        <end position="209"/>
    </location>
</feature>
<proteinExistence type="predicted"/>
<dbReference type="AlphaFoldDB" id="A0A947D725"/>
<sequence>MAVSVTAACKPGPTARPAVDRSARTLVIGCGAVVREVMAALRLAGLDHVDVVGIPAKLHNRPEKIADAVRCRIASARIRDGYGRILVAYGDCGTGGELDRMLAAEGVERIAGDHCYAFFAGIDEFAALHDADPATFYLTDYLARHFDSLVWRGLGLDRHPDLLSAYFGNYTRLIYLAQMPDANLEADARAAARRLGLAFEMRTTGLGGLVDWIAGAA</sequence>
<dbReference type="Pfam" id="PF07796">
    <property type="entry name" value="DUF1638"/>
    <property type="match status" value="1"/>
</dbReference>
<accession>A0A947D725</accession>
<comment type="caution">
    <text evidence="2">The sequence shown here is derived from an EMBL/GenBank/DDBJ whole genome shotgun (WGS) entry which is preliminary data.</text>
</comment>
<gene>
    <name evidence="2" type="ORF">KL771_21940</name>
</gene>
<evidence type="ECO:0000313" key="3">
    <source>
        <dbReference type="Proteomes" id="UP000766595"/>
    </source>
</evidence>